<comment type="caution">
    <text evidence="9">The sequence shown here is derived from an EMBL/GenBank/DDBJ whole genome shotgun (WGS) entry which is preliminary data.</text>
</comment>
<dbReference type="GO" id="GO:0005634">
    <property type="term" value="C:nucleus"/>
    <property type="evidence" value="ECO:0007669"/>
    <property type="project" value="TreeGrafter"/>
</dbReference>
<keyword evidence="6" id="KW-0539">Nucleus</keyword>
<accession>A0A7I8V8M4</accession>
<evidence type="ECO:0000256" key="6">
    <source>
        <dbReference type="ARBA" id="ARBA00023242"/>
    </source>
</evidence>
<evidence type="ECO:0000256" key="4">
    <source>
        <dbReference type="ARBA" id="ARBA00022490"/>
    </source>
</evidence>
<evidence type="ECO:0000256" key="5">
    <source>
        <dbReference type="ARBA" id="ARBA00022737"/>
    </source>
</evidence>
<proteinExistence type="inferred from homology"/>
<feature type="domain" description="MI" evidence="8">
    <location>
        <begin position="139"/>
        <end position="261"/>
    </location>
</feature>
<feature type="compositionally biased region" description="Basic residues" evidence="7">
    <location>
        <begin position="71"/>
        <end position="83"/>
    </location>
</feature>
<dbReference type="Gene3D" id="1.25.40.180">
    <property type="match status" value="2"/>
</dbReference>
<organism evidence="9 10">
    <name type="scientific">Dimorphilus gyrociliatus</name>
    <dbReference type="NCBI Taxonomy" id="2664684"/>
    <lineage>
        <taxon>Eukaryota</taxon>
        <taxon>Metazoa</taxon>
        <taxon>Spiralia</taxon>
        <taxon>Lophotrochozoa</taxon>
        <taxon>Annelida</taxon>
        <taxon>Polychaeta</taxon>
        <taxon>Polychaeta incertae sedis</taxon>
        <taxon>Dinophilidae</taxon>
        <taxon>Dimorphilus</taxon>
    </lineage>
</organism>
<reference evidence="9 10" key="1">
    <citation type="submission" date="2020-08" db="EMBL/GenBank/DDBJ databases">
        <authorList>
            <person name="Hejnol A."/>
        </authorList>
    </citation>
    <scope>NUCLEOTIDE SEQUENCE [LARGE SCALE GENOMIC DNA]</scope>
</reference>
<evidence type="ECO:0000313" key="10">
    <source>
        <dbReference type="Proteomes" id="UP000549394"/>
    </source>
</evidence>
<keyword evidence="4" id="KW-0963">Cytoplasm</keyword>
<evidence type="ECO:0000256" key="1">
    <source>
        <dbReference type="ARBA" id="ARBA00004496"/>
    </source>
</evidence>
<dbReference type="GO" id="GO:0005829">
    <property type="term" value="C:cytosol"/>
    <property type="evidence" value="ECO:0007669"/>
    <property type="project" value="TreeGrafter"/>
</dbReference>
<dbReference type="Proteomes" id="UP000549394">
    <property type="component" value="Unassembled WGS sequence"/>
</dbReference>
<dbReference type="InterPro" id="IPR039778">
    <property type="entry name" value="PDCD4"/>
</dbReference>
<protein>
    <recommendedName>
        <fullName evidence="3">Programmed cell death protein 4</fullName>
    </recommendedName>
</protein>
<evidence type="ECO:0000259" key="8">
    <source>
        <dbReference type="PROSITE" id="PS51366"/>
    </source>
</evidence>
<comment type="subcellular location">
    <subcellularLocation>
        <location evidence="1">Cytoplasm</location>
    </subcellularLocation>
</comment>
<evidence type="ECO:0000256" key="2">
    <source>
        <dbReference type="ARBA" id="ARBA00005497"/>
    </source>
</evidence>
<feature type="domain" description="MI" evidence="8">
    <location>
        <begin position="303"/>
        <end position="426"/>
    </location>
</feature>
<dbReference type="GO" id="GO:0045892">
    <property type="term" value="P:negative regulation of DNA-templated transcription"/>
    <property type="evidence" value="ECO:0007669"/>
    <property type="project" value="InterPro"/>
</dbReference>
<evidence type="ECO:0000313" key="9">
    <source>
        <dbReference type="EMBL" id="CAD5111555.1"/>
    </source>
</evidence>
<dbReference type="OrthoDB" id="414546at2759"/>
<comment type="similarity">
    <text evidence="2">Belongs to the PDCD4 family.</text>
</comment>
<name>A0A7I8V8M4_9ANNE</name>
<dbReference type="InterPro" id="IPR016024">
    <property type="entry name" value="ARM-type_fold"/>
</dbReference>
<dbReference type="PROSITE" id="PS51366">
    <property type="entry name" value="MI"/>
    <property type="match status" value="2"/>
</dbReference>
<dbReference type="EMBL" id="CAJFCJ010000001">
    <property type="protein sequence ID" value="CAD5111555.1"/>
    <property type="molecule type" value="Genomic_DNA"/>
</dbReference>
<dbReference type="FunFam" id="1.25.40.180:FF:000009">
    <property type="entry name" value="programmed cell death protein 4"/>
    <property type="match status" value="1"/>
</dbReference>
<evidence type="ECO:0000256" key="7">
    <source>
        <dbReference type="SAM" id="MobiDB-lite"/>
    </source>
</evidence>
<dbReference type="SMART" id="SM00544">
    <property type="entry name" value="MA3"/>
    <property type="match status" value="2"/>
</dbReference>
<dbReference type="FunFam" id="1.25.40.180:FF:000008">
    <property type="entry name" value="Programmed cell death protein 4"/>
    <property type="match status" value="1"/>
</dbReference>
<evidence type="ECO:0000256" key="3">
    <source>
        <dbReference type="ARBA" id="ARBA00014414"/>
    </source>
</evidence>
<dbReference type="AlphaFoldDB" id="A0A7I8V8M4"/>
<dbReference type="Pfam" id="PF02847">
    <property type="entry name" value="MA3"/>
    <property type="match status" value="2"/>
</dbReference>
<dbReference type="PANTHER" id="PTHR12626:SF0">
    <property type="entry name" value="PROGRAMMED CELL DEATH PROTEIN 4"/>
    <property type="match status" value="1"/>
</dbReference>
<feature type="compositionally biased region" description="Gly residues" evidence="7">
    <location>
        <begin position="84"/>
        <end position="95"/>
    </location>
</feature>
<keyword evidence="5" id="KW-0677">Repeat</keyword>
<dbReference type="PANTHER" id="PTHR12626">
    <property type="entry name" value="PROGRAMMED CELL DEATH 4"/>
    <property type="match status" value="1"/>
</dbReference>
<feature type="region of interest" description="Disordered" evidence="7">
    <location>
        <begin position="48"/>
        <end position="97"/>
    </location>
</feature>
<sequence length="443" mass="49202">MSNGDGNHPGVEILENKNQLKNGETLFGEESLQNAPFKEPRLFKRAKRVMSAPQKEDKQALNLKRMPFSKNSKKSRTGRRGLPKKGGGGGKGIWGLPGAEITEEENTEDKCDPNYDSDSATEGVRLVSVSPPLLTNVNEIRSAVENLLKEFFEHGDTNETIECLDELNISLGLRYKIIVIAVSLAIDRHDPQREMTSRLIADLSMSMLVEEDIQKAFDELLSVVPDLAIDVPEAASMLGRFMARAVADDCLPPAFMKQYKGRSESSQAADSLSKSEVLLNMKHGIVRLDNVWGVGGGTRPVKALKKRIALLLTEFLSSEDVDEATRCLKELDVPHFHHELVYDAVVMSIEKSTERAAQLICNLLKSLCETIVITQDQMEQGMKRVFEEMCEICIDVPAAYVLLEHLANKMKSSGILSDRLYQELPSRGRKRFVSEGDGGLIKS</sequence>
<dbReference type="SUPFAM" id="SSF48371">
    <property type="entry name" value="ARM repeat"/>
    <property type="match status" value="2"/>
</dbReference>
<gene>
    <name evidence="9" type="ORF">DGYR_LOCUS838</name>
</gene>
<keyword evidence="10" id="KW-1185">Reference proteome</keyword>
<dbReference type="InterPro" id="IPR003891">
    <property type="entry name" value="Initiation_fac_eIF4g_MI"/>
</dbReference>